<evidence type="ECO:0000313" key="2">
    <source>
        <dbReference type="Proteomes" id="UP000522262"/>
    </source>
</evidence>
<keyword evidence="2" id="KW-1185">Reference proteome</keyword>
<organism evidence="1 2">
    <name type="scientific">Fusarium mexicanum</name>
    <dbReference type="NCBI Taxonomy" id="751941"/>
    <lineage>
        <taxon>Eukaryota</taxon>
        <taxon>Fungi</taxon>
        <taxon>Dikarya</taxon>
        <taxon>Ascomycota</taxon>
        <taxon>Pezizomycotina</taxon>
        <taxon>Sordariomycetes</taxon>
        <taxon>Hypocreomycetidae</taxon>
        <taxon>Hypocreales</taxon>
        <taxon>Nectriaceae</taxon>
        <taxon>Fusarium</taxon>
        <taxon>Fusarium fujikuroi species complex</taxon>
    </lineage>
</organism>
<proteinExistence type="predicted"/>
<dbReference type="EMBL" id="JAAOAM010000038">
    <property type="protein sequence ID" value="KAF5555123.1"/>
    <property type="molecule type" value="Genomic_DNA"/>
</dbReference>
<gene>
    <name evidence="1" type="ORF">FMEXI_1643</name>
</gene>
<protein>
    <submittedName>
        <fullName evidence="1">P-loop containing protein</fullName>
    </submittedName>
</protein>
<dbReference type="AlphaFoldDB" id="A0A8H5JJ24"/>
<sequence length="93" mass="10715">MLDDLPPDSSPGSEDYNESTIPQIEEAAIQFGFFLKRHAYTPYNNATIEYLDILILIYISLAKSIAFRVKDNPEVRQEFSQNKKLPQLFFLSV</sequence>
<reference evidence="1 2" key="1">
    <citation type="submission" date="2020-05" db="EMBL/GenBank/DDBJ databases">
        <title>Identification and distribution of gene clusters putatively required for synthesis of sphingolipid metabolism inhibitors in phylogenetically diverse species of the filamentous fungus Fusarium.</title>
        <authorList>
            <person name="Kim H.-S."/>
            <person name="Busman M."/>
            <person name="Brown D.W."/>
            <person name="Divon H."/>
            <person name="Uhlig S."/>
            <person name="Proctor R.H."/>
        </authorList>
    </citation>
    <scope>NUCLEOTIDE SEQUENCE [LARGE SCALE GENOMIC DNA]</scope>
    <source>
        <strain evidence="1 2">NRRL 53147</strain>
    </source>
</reference>
<evidence type="ECO:0000313" key="1">
    <source>
        <dbReference type="EMBL" id="KAF5555123.1"/>
    </source>
</evidence>
<name>A0A8H5JJ24_9HYPO</name>
<accession>A0A8H5JJ24</accession>
<dbReference type="Proteomes" id="UP000522262">
    <property type="component" value="Unassembled WGS sequence"/>
</dbReference>
<comment type="caution">
    <text evidence="1">The sequence shown here is derived from an EMBL/GenBank/DDBJ whole genome shotgun (WGS) entry which is preliminary data.</text>
</comment>